<reference evidence="1" key="1">
    <citation type="submission" date="2021-02" db="EMBL/GenBank/DDBJ databases">
        <authorList>
            <person name="Nowell W R."/>
        </authorList>
    </citation>
    <scope>NUCLEOTIDE SEQUENCE</scope>
</reference>
<evidence type="ECO:0000313" key="2">
    <source>
        <dbReference type="Proteomes" id="UP000663873"/>
    </source>
</evidence>
<sequence length="54" mass="6246">MFSEKPILPFAILIHDSKRELVHERFVQIINHELPDLHKKSILVTDGENALKNA</sequence>
<protein>
    <submittedName>
        <fullName evidence="1">Uncharacterized protein</fullName>
    </submittedName>
</protein>
<comment type="caution">
    <text evidence="1">The sequence shown here is derived from an EMBL/GenBank/DDBJ whole genome shotgun (WGS) entry which is preliminary data.</text>
</comment>
<name>A0A821UBH1_9BILA</name>
<evidence type="ECO:0000313" key="1">
    <source>
        <dbReference type="EMBL" id="CAF4887173.1"/>
    </source>
</evidence>
<dbReference type="AlphaFoldDB" id="A0A821UBH1"/>
<feature type="non-terminal residue" evidence="1">
    <location>
        <position position="54"/>
    </location>
</feature>
<keyword evidence="2" id="KW-1185">Reference proteome</keyword>
<proteinExistence type="predicted"/>
<gene>
    <name evidence="1" type="ORF">UJA718_LOCUS44957</name>
</gene>
<dbReference type="Proteomes" id="UP000663873">
    <property type="component" value="Unassembled WGS sequence"/>
</dbReference>
<organism evidence="1 2">
    <name type="scientific">Rotaria socialis</name>
    <dbReference type="NCBI Taxonomy" id="392032"/>
    <lineage>
        <taxon>Eukaryota</taxon>
        <taxon>Metazoa</taxon>
        <taxon>Spiralia</taxon>
        <taxon>Gnathifera</taxon>
        <taxon>Rotifera</taxon>
        <taxon>Eurotatoria</taxon>
        <taxon>Bdelloidea</taxon>
        <taxon>Philodinida</taxon>
        <taxon>Philodinidae</taxon>
        <taxon>Rotaria</taxon>
    </lineage>
</organism>
<dbReference type="EMBL" id="CAJOBP010072311">
    <property type="protein sequence ID" value="CAF4887173.1"/>
    <property type="molecule type" value="Genomic_DNA"/>
</dbReference>
<accession>A0A821UBH1</accession>